<gene>
    <name evidence="2" type="ORF">LY08_01129</name>
</gene>
<comment type="caution">
    <text evidence="2">The sequence shown here is derived from an EMBL/GenBank/DDBJ whole genome shotgun (WGS) entry which is preliminary data.</text>
</comment>
<name>A0A327RI29_9FLAO</name>
<dbReference type="RefSeq" id="WP_111659466.1">
    <property type="nucleotide sequence ID" value="NZ_QLLO01000003.1"/>
</dbReference>
<feature type="transmembrane region" description="Helical" evidence="1">
    <location>
        <begin position="124"/>
        <end position="144"/>
    </location>
</feature>
<proteinExistence type="predicted"/>
<organism evidence="2 3">
    <name type="scientific">Olleya aquimaris</name>
    <dbReference type="NCBI Taxonomy" id="639310"/>
    <lineage>
        <taxon>Bacteria</taxon>
        <taxon>Pseudomonadati</taxon>
        <taxon>Bacteroidota</taxon>
        <taxon>Flavobacteriia</taxon>
        <taxon>Flavobacteriales</taxon>
        <taxon>Flavobacteriaceae</taxon>
    </lineage>
</organism>
<keyword evidence="3" id="KW-1185">Reference proteome</keyword>
<evidence type="ECO:0000313" key="3">
    <source>
        <dbReference type="Proteomes" id="UP000248703"/>
    </source>
</evidence>
<dbReference type="AlphaFoldDB" id="A0A327RI29"/>
<evidence type="ECO:0000313" key="2">
    <source>
        <dbReference type="EMBL" id="RAJ16271.1"/>
    </source>
</evidence>
<dbReference type="EMBL" id="QLLO01000003">
    <property type="protein sequence ID" value="RAJ16271.1"/>
    <property type="molecule type" value="Genomic_DNA"/>
</dbReference>
<evidence type="ECO:0000256" key="1">
    <source>
        <dbReference type="SAM" id="Phobius"/>
    </source>
</evidence>
<feature type="transmembrane region" description="Helical" evidence="1">
    <location>
        <begin position="71"/>
        <end position="90"/>
    </location>
</feature>
<sequence length="215" mass="24509">MEEQLKTNDVKKESSLGIQDYLSIGYVFLLVLGVFYQTIYFKYLGVNILEYSSILDVLISPIAVLTGDLKLLVGVVVCCVLALVYAKYLPKYYDWLSKKKKYQSGKKKEKLDKVRQSLKNGSKALIMFLIALYIMGGFIGFGIGRGQRTQERINDDDYKLTHQITFEDGQVSQVKMLGKNSLYIFYINKGDKEVSIAPIDSNIKLIKKLKKETKD</sequence>
<protein>
    <submittedName>
        <fullName evidence="2">Uncharacterized protein</fullName>
    </submittedName>
</protein>
<dbReference type="Proteomes" id="UP000248703">
    <property type="component" value="Unassembled WGS sequence"/>
</dbReference>
<reference evidence="2 3" key="1">
    <citation type="submission" date="2018-06" db="EMBL/GenBank/DDBJ databases">
        <title>Genomic Encyclopedia of Archaeal and Bacterial Type Strains, Phase II (KMG-II): from individual species to whole genera.</title>
        <authorList>
            <person name="Goeker M."/>
        </authorList>
    </citation>
    <scope>NUCLEOTIDE SEQUENCE [LARGE SCALE GENOMIC DNA]</scope>
    <source>
        <strain evidence="2 3">DSM 24464</strain>
    </source>
</reference>
<keyword evidence="1" id="KW-0472">Membrane</keyword>
<accession>A0A327RI29</accession>
<feature type="transmembrane region" description="Helical" evidence="1">
    <location>
        <begin position="21"/>
        <end position="41"/>
    </location>
</feature>
<dbReference type="OrthoDB" id="1200238at2"/>
<keyword evidence="1" id="KW-0812">Transmembrane</keyword>
<keyword evidence="1" id="KW-1133">Transmembrane helix</keyword>